<dbReference type="OrthoDB" id="7204880at2"/>
<dbReference type="RefSeq" id="WP_147851848.1">
    <property type="nucleotide sequence ID" value="NZ_VDUZ01000065.1"/>
</dbReference>
<accession>A0A5C8P9U5</accession>
<dbReference type="AlphaFoldDB" id="A0A5C8P9U5"/>
<comment type="caution">
    <text evidence="1">The sequence shown here is derived from an EMBL/GenBank/DDBJ whole genome shotgun (WGS) entry which is preliminary data.</text>
</comment>
<protein>
    <submittedName>
        <fullName evidence="1">Uncharacterized protein</fullName>
    </submittedName>
</protein>
<evidence type="ECO:0000313" key="2">
    <source>
        <dbReference type="Proteomes" id="UP000321638"/>
    </source>
</evidence>
<sequence>MLEREQEAYARISARAEAGVKKRVRSPSERLARARSAQRRAALAEARAAAEAQADSVVLAHLREAATAQRPCPRYLDLVEQLVMTGHMRSDLTEASAVTMMTDRLQRLAKAGQIEVIRHGGNARQIRVRSGDGWTPWTAVTARAPADAESAAARRAMLILPAKRLDPRPALLATARRVDEWRQHGMSDRGIQRALRLTQRQALDFGLVT</sequence>
<name>A0A5C8P9U5_9HYPH</name>
<dbReference type="Proteomes" id="UP000321638">
    <property type="component" value="Unassembled WGS sequence"/>
</dbReference>
<reference evidence="1 2" key="1">
    <citation type="submission" date="2019-06" db="EMBL/GenBank/DDBJ databases">
        <title>New taxonomy in bacterial strain CC-CFT640, isolated from vineyard.</title>
        <authorList>
            <person name="Lin S.-Y."/>
            <person name="Tsai C.-F."/>
            <person name="Young C.-C."/>
        </authorList>
    </citation>
    <scope>NUCLEOTIDE SEQUENCE [LARGE SCALE GENOMIC DNA]</scope>
    <source>
        <strain evidence="1 2">CC-CFT640</strain>
    </source>
</reference>
<evidence type="ECO:0000313" key="1">
    <source>
        <dbReference type="EMBL" id="TXL70124.1"/>
    </source>
</evidence>
<keyword evidence="2" id="KW-1185">Reference proteome</keyword>
<gene>
    <name evidence="1" type="ORF">FHP25_35980</name>
</gene>
<proteinExistence type="predicted"/>
<dbReference type="CDD" id="cd19958">
    <property type="entry name" value="pyocin_knob"/>
    <property type="match status" value="1"/>
</dbReference>
<organism evidence="1 2">
    <name type="scientific">Vineibacter terrae</name>
    <dbReference type="NCBI Taxonomy" id="2586908"/>
    <lineage>
        <taxon>Bacteria</taxon>
        <taxon>Pseudomonadati</taxon>
        <taxon>Pseudomonadota</taxon>
        <taxon>Alphaproteobacteria</taxon>
        <taxon>Hyphomicrobiales</taxon>
        <taxon>Vineibacter</taxon>
    </lineage>
</organism>
<dbReference type="EMBL" id="VDUZ01000065">
    <property type="protein sequence ID" value="TXL70124.1"/>
    <property type="molecule type" value="Genomic_DNA"/>
</dbReference>